<dbReference type="SMART" id="SM00943">
    <property type="entry name" value="Prim-Pol"/>
    <property type="match status" value="1"/>
</dbReference>
<dbReference type="InterPro" id="IPR015330">
    <property type="entry name" value="DNA_primase/pol_bifunc_N"/>
</dbReference>
<organism evidence="2 3">
    <name type="scientific">[Phormidium ambiguum] IAM M-71</name>
    <dbReference type="NCBI Taxonomy" id="454136"/>
    <lineage>
        <taxon>Bacteria</taxon>
        <taxon>Bacillati</taxon>
        <taxon>Cyanobacteriota</taxon>
        <taxon>Cyanophyceae</taxon>
        <taxon>Oscillatoriophycideae</taxon>
        <taxon>Aerosakkonematales</taxon>
        <taxon>Aerosakkonemataceae</taxon>
        <taxon>Floridanema</taxon>
    </lineage>
</organism>
<dbReference type="Pfam" id="PF09250">
    <property type="entry name" value="Prim-Pol"/>
    <property type="match status" value="1"/>
</dbReference>
<dbReference type="OrthoDB" id="460004at2"/>
<dbReference type="AlphaFoldDB" id="A0A1U7I411"/>
<dbReference type="Proteomes" id="UP000185860">
    <property type="component" value="Unassembled WGS sequence"/>
</dbReference>
<dbReference type="InterPro" id="IPR014819">
    <property type="entry name" value="PriCT_2"/>
</dbReference>
<dbReference type="STRING" id="454136.NIES2119_29895"/>
<feature type="domain" description="DNA primase/polymerase bifunctional N-terminal" evidence="1">
    <location>
        <begin position="15"/>
        <end position="190"/>
    </location>
</feature>
<sequence length="310" mass="34887">MNANPSISLNLINTLKILPSHWRIVPVNHNKQPLGYSWQQHPFSPLQMLEYLTHRGSVAVLGKARQLYYITPPGIGLLCGQTETEFLLALDIDGNSAMALVDQLSRGQGLPSTVAFTSGREGRAQYLFTLPSFPKMFKSRRIITAPGEALELRGEGHQSVLPPSPHPLTGHYQWIHRPDTTKVAPAPDWVIELLTVPQTEPQKSKGFKTIVPVCDRKSIILTPSKRTCATNITLAQLLLEVTHPNYADNYQSWIFIGMALKYISNALLPDWDAWSQLSSKYHPGECQYKWESFRGFGITDRTLHYYANHS</sequence>
<protein>
    <recommendedName>
        <fullName evidence="1">DNA primase/polymerase bifunctional N-terminal domain-containing protein</fullName>
    </recommendedName>
</protein>
<reference evidence="2 3" key="1">
    <citation type="submission" date="2016-11" db="EMBL/GenBank/DDBJ databases">
        <title>Draft Genome Sequences of Nine Cyanobacterial Strains from Diverse Habitats.</title>
        <authorList>
            <person name="Zhu T."/>
            <person name="Hou S."/>
            <person name="Lu X."/>
            <person name="Hess W.R."/>
        </authorList>
    </citation>
    <scope>NUCLEOTIDE SEQUENCE [LARGE SCALE GENOMIC DNA]</scope>
    <source>
        <strain evidence="2 3">IAM M-71</strain>
    </source>
</reference>
<evidence type="ECO:0000313" key="2">
    <source>
        <dbReference type="EMBL" id="OKH30887.1"/>
    </source>
</evidence>
<dbReference type="RefSeq" id="WP_073597135.1">
    <property type="nucleotide sequence ID" value="NZ_MRCE01000057.1"/>
</dbReference>
<comment type="caution">
    <text evidence="2">The sequence shown here is derived from an EMBL/GenBank/DDBJ whole genome shotgun (WGS) entry which is preliminary data.</text>
</comment>
<name>A0A1U7I411_9CYAN</name>
<dbReference type="EMBL" id="MRCE01000057">
    <property type="protein sequence ID" value="OKH30887.1"/>
    <property type="molecule type" value="Genomic_DNA"/>
</dbReference>
<accession>A0A1U7I411</accession>
<dbReference type="SUPFAM" id="SSF56747">
    <property type="entry name" value="Prim-pol domain"/>
    <property type="match status" value="1"/>
</dbReference>
<evidence type="ECO:0000259" key="1">
    <source>
        <dbReference type="SMART" id="SM00943"/>
    </source>
</evidence>
<gene>
    <name evidence="2" type="ORF">NIES2119_29895</name>
</gene>
<dbReference type="Pfam" id="PF08707">
    <property type="entry name" value="PriCT_2"/>
    <property type="match status" value="1"/>
</dbReference>
<proteinExistence type="predicted"/>
<evidence type="ECO:0000313" key="3">
    <source>
        <dbReference type="Proteomes" id="UP000185860"/>
    </source>
</evidence>
<dbReference type="GO" id="GO:0016817">
    <property type="term" value="F:hydrolase activity, acting on acid anhydrides"/>
    <property type="evidence" value="ECO:0007669"/>
    <property type="project" value="InterPro"/>
</dbReference>
<dbReference type="CDD" id="cd04859">
    <property type="entry name" value="Prim_Pol"/>
    <property type="match status" value="1"/>
</dbReference>